<dbReference type="RefSeq" id="WP_080143522.1">
    <property type="nucleotide sequence ID" value="NZ_JAASIO010000004.1"/>
</dbReference>
<keyword evidence="2" id="KW-1185">Reference proteome</keyword>
<proteinExistence type="predicted"/>
<name>A0A842JJV6_9ACTN</name>
<comment type="caution">
    <text evidence="1">The sequence shown here is derived from an EMBL/GenBank/DDBJ whole genome shotgun (WGS) entry which is preliminary data.</text>
</comment>
<dbReference type="Proteomes" id="UP000587396">
    <property type="component" value="Unassembled WGS sequence"/>
</dbReference>
<accession>A0A842JJV6</accession>
<reference evidence="1 2" key="1">
    <citation type="submission" date="2020-08" db="EMBL/GenBank/DDBJ databases">
        <authorList>
            <person name="Liu C."/>
            <person name="Sun Q."/>
        </authorList>
    </citation>
    <scope>NUCLEOTIDE SEQUENCE [LARGE SCALE GENOMIC DNA]</scope>
    <source>
        <strain evidence="1 2">N22</strain>
    </source>
</reference>
<dbReference type="EMBL" id="JACMSE010000009">
    <property type="protein sequence ID" value="MBC2890015.1"/>
    <property type="molecule type" value="Genomic_DNA"/>
</dbReference>
<evidence type="ECO:0000313" key="1">
    <source>
        <dbReference type="EMBL" id="MBC2890015.1"/>
    </source>
</evidence>
<evidence type="ECO:0000313" key="2">
    <source>
        <dbReference type="Proteomes" id="UP000587396"/>
    </source>
</evidence>
<gene>
    <name evidence="1" type="ORF">H7313_11790</name>
</gene>
<protein>
    <submittedName>
        <fullName evidence="1">Uncharacterized protein</fullName>
    </submittedName>
</protein>
<organism evidence="1 2">
    <name type="scientific">Gordonibacter massiliensis</name>
    <name type="common">ex Traore et al. 2017</name>
    <dbReference type="NCBI Taxonomy" id="1841863"/>
    <lineage>
        <taxon>Bacteria</taxon>
        <taxon>Bacillati</taxon>
        <taxon>Actinomycetota</taxon>
        <taxon>Coriobacteriia</taxon>
        <taxon>Eggerthellales</taxon>
        <taxon>Eggerthellaceae</taxon>
        <taxon>Gordonibacter</taxon>
    </lineage>
</organism>
<dbReference type="AlphaFoldDB" id="A0A842JJV6"/>
<sequence length="59" mass="6301">MKNLLNEQAVSALAELPLHELSYCLKLAKRFETLGIEGERASSALCSIIDAGVVGAARE</sequence>